<dbReference type="Proteomes" id="UP000675781">
    <property type="component" value="Unassembled WGS sequence"/>
</dbReference>
<protein>
    <recommendedName>
        <fullName evidence="4">Tetratricopeptide repeat protein</fullName>
    </recommendedName>
</protein>
<name>A0A941IR86_9ACTN</name>
<dbReference type="Gene3D" id="1.25.40.10">
    <property type="entry name" value="Tetratricopeptide repeat domain"/>
    <property type="match status" value="1"/>
</dbReference>
<evidence type="ECO:0000256" key="1">
    <source>
        <dbReference type="SAM" id="MobiDB-lite"/>
    </source>
</evidence>
<reference evidence="2" key="1">
    <citation type="submission" date="2021-04" db="EMBL/GenBank/DDBJ databases">
        <title>Genome based classification of Actinospica acidithermotolerans sp. nov., an actinobacterium isolated from an Indonesian hot spring.</title>
        <authorList>
            <person name="Kusuma A.B."/>
            <person name="Putra K.E."/>
            <person name="Nafisah S."/>
            <person name="Loh J."/>
            <person name="Nouioui I."/>
            <person name="Goodfellow M."/>
        </authorList>
    </citation>
    <scope>NUCLEOTIDE SEQUENCE</scope>
    <source>
        <strain evidence="2">CSCA 57</strain>
    </source>
</reference>
<sequence>MAAAPWFTPEAVQTVPTRQLVVAVKQVTDAVGYVTESAHLEILAPWLNLARTAAARADADAEVLRALSGVARRLGVASEALAWCEAALALEDSAAGRTASTLVMLGYAQRDTEDPAAAAATWSAAFALDPSSALIPLDLADLAFTAGDFTAAHTWAERTLENDPASIKARGAVLAAQYRASVSTDGSDDRAGDVDALIDLTLLAHNHPGTDYLRQLGCPANFGHWSRGVITRRASGSPASLGRLRGESHSRSPSEGVG</sequence>
<organism evidence="2 3">
    <name type="scientific">Actinospica durhamensis</name>
    <dbReference type="NCBI Taxonomy" id="1508375"/>
    <lineage>
        <taxon>Bacteria</taxon>
        <taxon>Bacillati</taxon>
        <taxon>Actinomycetota</taxon>
        <taxon>Actinomycetes</taxon>
        <taxon>Catenulisporales</taxon>
        <taxon>Actinospicaceae</taxon>
        <taxon>Actinospica</taxon>
    </lineage>
</organism>
<dbReference type="RefSeq" id="WP_212529547.1">
    <property type="nucleotide sequence ID" value="NZ_JAGSOG010000080.1"/>
</dbReference>
<evidence type="ECO:0000313" key="2">
    <source>
        <dbReference type="EMBL" id="MBR7835032.1"/>
    </source>
</evidence>
<dbReference type="EMBL" id="JAGSOG010000080">
    <property type="protein sequence ID" value="MBR7835032.1"/>
    <property type="molecule type" value="Genomic_DNA"/>
</dbReference>
<accession>A0A941IR86</accession>
<evidence type="ECO:0000313" key="3">
    <source>
        <dbReference type="Proteomes" id="UP000675781"/>
    </source>
</evidence>
<keyword evidence="3" id="KW-1185">Reference proteome</keyword>
<gene>
    <name evidence="2" type="ORF">KDL01_17285</name>
</gene>
<dbReference type="InterPro" id="IPR011990">
    <property type="entry name" value="TPR-like_helical_dom_sf"/>
</dbReference>
<dbReference type="AlphaFoldDB" id="A0A941IR86"/>
<evidence type="ECO:0008006" key="4">
    <source>
        <dbReference type="Google" id="ProtNLM"/>
    </source>
</evidence>
<comment type="caution">
    <text evidence="2">The sequence shown here is derived from an EMBL/GenBank/DDBJ whole genome shotgun (WGS) entry which is preliminary data.</text>
</comment>
<dbReference type="SUPFAM" id="SSF48452">
    <property type="entry name" value="TPR-like"/>
    <property type="match status" value="1"/>
</dbReference>
<feature type="region of interest" description="Disordered" evidence="1">
    <location>
        <begin position="236"/>
        <end position="258"/>
    </location>
</feature>
<feature type="non-terminal residue" evidence="2">
    <location>
        <position position="258"/>
    </location>
</feature>
<proteinExistence type="predicted"/>